<dbReference type="KEGG" id="psoj:PHYSODRAFT_329748"/>
<dbReference type="Proteomes" id="UP000002640">
    <property type="component" value="Unassembled WGS sequence"/>
</dbReference>
<reference evidence="2 3" key="1">
    <citation type="journal article" date="2006" name="Science">
        <title>Phytophthora genome sequences uncover evolutionary origins and mechanisms of pathogenesis.</title>
        <authorList>
            <person name="Tyler B.M."/>
            <person name="Tripathy S."/>
            <person name="Zhang X."/>
            <person name="Dehal P."/>
            <person name="Jiang R.H."/>
            <person name="Aerts A."/>
            <person name="Arredondo F.D."/>
            <person name="Baxter L."/>
            <person name="Bensasson D."/>
            <person name="Beynon J.L."/>
            <person name="Chapman J."/>
            <person name="Damasceno C.M."/>
            <person name="Dorrance A.E."/>
            <person name="Dou D."/>
            <person name="Dickerman A.W."/>
            <person name="Dubchak I.L."/>
            <person name="Garbelotto M."/>
            <person name="Gijzen M."/>
            <person name="Gordon S.G."/>
            <person name="Govers F."/>
            <person name="Grunwald N.J."/>
            <person name="Huang W."/>
            <person name="Ivors K.L."/>
            <person name="Jones R.W."/>
            <person name="Kamoun S."/>
            <person name="Krampis K."/>
            <person name="Lamour K.H."/>
            <person name="Lee M.K."/>
            <person name="McDonald W.H."/>
            <person name="Medina M."/>
            <person name="Meijer H.J."/>
            <person name="Nordberg E.K."/>
            <person name="Maclean D.J."/>
            <person name="Ospina-Giraldo M.D."/>
            <person name="Morris P.F."/>
            <person name="Phuntumart V."/>
            <person name="Putnam N.H."/>
            <person name="Rash S."/>
            <person name="Rose J.K."/>
            <person name="Sakihama Y."/>
            <person name="Salamov A.A."/>
            <person name="Savidor A."/>
            <person name="Scheuring C.F."/>
            <person name="Smith B.M."/>
            <person name="Sobral B.W."/>
            <person name="Terry A."/>
            <person name="Torto-Alalibo T.A."/>
            <person name="Win J."/>
            <person name="Xu Z."/>
            <person name="Zhang H."/>
            <person name="Grigoriev I.V."/>
            <person name="Rokhsar D.S."/>
            <person name="Boore J.L."/>
        </authorList>
    </citation>
    <scope>NUCLEOTIDE SEQUENCE [LARGE SCALE GENOMIC DNA]</scope>
    <source>
        <strain evidence="2 3">P6497</strain>
    </source>
</reference>
<name>G4Z8D3_PHYSP</name>
<dbReference type="InParanoid" id="G4Z8D3"/>
<evidence type="ECO:0000313" key="3">
    <source>
        <dbReference type="Proteomes" id="UP000002640"/>
    </source>
</evidence>
<accession>G4Z8D3</accession>
<dbReference type="RefSeq" id="XP_009524570.1">
    <property type="nucleotide sequence ID" value="XM_009526275.1"/>
</dbReference>
<keyword evidence="1" id="KW-1133">Transmembrane helix</keyword>
<dbReference type="EMBL" id="JH159153">
    <property type="protein sequence ID" value="EGZ21853.1"/>
    <property type="molecule type" value="Genomic_DNA"/>
</dbReference>
<dbReference type="GeneID" id="20645987"/>
<protein>
    <submittedName>
        <fullName evidence="2">Uncharacterized protein</fullName>
    </submittedName>
</protein>
<evidence type="ECO:0000313" key="2">
    <source>
        <dbReference type="EMBL" id="EGZ21853.1"/>
    </source>
</evidence>
<sequence length="489" mass="55267">MEIEDSKTVGDLKLRLSYFRKPELQTLFLAKKDGKWLSSGDDDVRALMKNKISKAMEEVLDDSNILDPQRPLSDFNFPCIEDDKGGRNDENFIVEPLYNRSWYMREIKRTLARAEQRRTERHARAEQRRNGWFEVRVTLGCGEVDLVIFPLESEFTEEGPVALRQLWAQLGSSILQNGVEDGIVLCVLQHLKMTLVVSLEMALAVLLDLVSLPAMTFTLLEVTPEVPNATGGGRGDYCLEEMLVALLKMMFLEVAPISRLKVIVVKIDGSAEVAREVGDDDMGSVTANDTRLSTGLAQRVSAPVPSWMSVVPNVRIVTFWNGDEVPECALYWARGPKWLCMSQWLSLDGSARFSAENFPAHIDPESYYVIVRNVPAHVEKALRVATRNERRYHKLVHARGQARLYALLSWICAVLTLGFGIYLYEIDANLVRGSTSDFDNRRLWTVGIERAAFYAFPLLGSVMLKLKIIYSPKFDSLKDKIHYSLAALV</sequence>
<dbReference type="AlphaFoldDB" id="G4Z8D3"/>
<feature type="transmembrane region" description="Helical" evidence="1">
    <location>
        <begin position="404"/>
        <end position="424"/>
    </location>
</feature>
<keyword evidence="1" id="KW-0812">Transmembrane</keyword>
<gene>
    <name evidence="2" type="ORF">PHYSODRAFT_329748</name>
</gene>
<evidence type="ECO:0000256" key="1">
    <source>
        <dbReference type="SAM" id="Phobius"/>
    </source>
</evidence>
<keyword evidence="3" id="KW-1185">Reference proteome</keyword>
<keyword evidence="1" id="KW-0472">Membrane</keyword>
<organism evidence="2 3">
    <name type="scientific">Phytophthora sojae (strain P6497)</name>
    <name type="common">Soybean stem and root rot agent</name>
    <name type="synonym">Phytophthora megasperma f. sp. glycines</name>
    <dbReference type="NCBI Taxonomy" id="1094619"/>
    <lineage>
        <taxon>Eukaryota</taxon>
        <taxon>Sar</taxon>
        <taxon>Stramenopiles</taxon>
        <taxon>Oomycota</taxon>
        <taxon>Peronosporomycetes</taxon>
        <taxon>Peronosporales</taxon>
        <taxon>Peronosporaceae</taxon>
        <taxon>Phytophthora</taxon>
    </lineage>
</organism>
<proteinExistence type="predicted"/>